<dbReference type="Proteomes" id="UP000184267">
    <property type="component" value="Unassembled WGS sequence"/>
</dbReference>
<dbReference type="AlphaFoldDB" id="A0A1M2V5F7"/>
<evidence type="ECO:0000256" key="4">
    <source>
        <dbReference type="PROSITE-ProRule" id="PRU00134"/>
    </source>
</evidence>
<gene>
    <name evidence="6" type="ORF">TRAPUB_6596</name>
</gene>
<dbReference type="SUPFAM" id="SSF144232">
    <property type="entry name" value="HIT/MYND zinc finger-like"/>
    <property type="match status" value="1"/>
</dbReference>
<dbReference type="InterPro" id="IPR002893">
    <property type="entry name" value="Znf_MYND"/>
</dbReference>
<name>A0A1M2V5F7_TRAPU</name>
<dbReference type="STRING" id="154538.A0A1M2V5F7"/>
<dbReference type="OMA" id="ECIALPW"/>
<keyword evidence="7" id="KW-1185">Reference proteome</keyword>
<feature type="domain" description="MYND-type" evidence="5">
    <location>
        <begin position="50"/>
        <end position="90"/>
    </location>
</feature>
<evidence type="ECO:0000259" key="5">
    <source>
        <dbReference type="PROSITE" id="PS50865"/>
    </source>
</evidence>
<dbReference type="Pfam" id="PF01753">
    <property type="entry name" value="zf-MYND"/>
    <property type="match status" value="1"/>
</dbReference>
<keyword evidence="1" id="KW-0479">Metal-binding</keyword>
<dbReference type="GO" id="GO:0008270">
    <property type="term" value="F:zinc ion binding"/>
    <property type="evidence" value="ECO:0007669"/>
    <property type="project" value="UniProtKB-KW"/>
</dbReference>
<evidence type="ECO:0000256" key="3">
    <source>
        <dbReference type="ARBA" id="ARBA00022833"/>
    </source>
</evidence>
<keyword evidence="2 4" id="KW-0863">Zinc-finger</keyword>
<evidence type="ECO:0000313" key="7">
    <source>
        <dbReference type="Proteomes" id="UP000184267"/>
    </source>
</evidence>
<evidence type="ECO:0000313" key="6">
    <source>
        <dbReference type="EMBL" id="OJT02845.1"/>
    </source>
</evidence>
<dbReference type="Gene3D" id="6.10.140.2220">
    <property type="match status" value="1"/>
</dbReference>
<proteinExistence type="predicted"/>
<keyword evidence="3" id="KW-0862">Zinc</keyword>
<protein>
    <recommendedName>
        <fullName evidence="5">MYND-type domain-containing protein</fullName>
    </recommendedName>
</protein>
<organism evidence="6 7">
    <name type="scientific">Trametes pubescens</name>
    <name type="common">White-rot fungus</name>
    <dbReference type="NCBI Taxonomy" id="154538"/>
    <lineage>
        <taxon>Eukaryota</taxon>
        <taxon>Fungi</taxon>
        <taxon>Dikarya</taxon>
        <taxon>Basidiomycota</taxon>
        <taxon>Agaricomycotina</taxon>
        <taxon>Agaricomycetes</taxon>
        <taxon>Polyporales</taxon>
        <taxon>Polyporaceae</taxon>
        <taxon>Trametes</taxon>
    </lineage>
</organism>
<dbReference type="OrthoDB" id="2745729at2759"/>
<dbReference type="PROSITE" id="PS50865">
    <property type="entry name" value="ZF_MYND_2"/>
    <property type="match status" value="1"/>
</dbReference>
<evidence type="ECO:0000256" key="1">
    <source>
        <dbReference type="ARBA" id="ARBA00022723"/>
    </source>
</evidence>
<reference evidence="6 7" key="1">
    <citation type="submission" date="2016-10" db="EMBL/GenBank/DDBJ databases">
        <title>Genome sequence of the basidiomycete white-rot fungus Trametes pubescens.</title>
        <authorList>
            <person name="Makela M.R."/>
            <person name="Granchi Z."/>
            <person name="Peng M."/>
            <person name="De Vries R.P."/>
            <person name="Grigoriev I."/>
            <person name="Riley R."/>
            <person name="Hilden K."/>
        </authorList>
    </citation>
    <scope>NUCLEOTIDE SEQUENCE [LARGE SCALE GENOMIC DNA]</scope>
    <source>
        <strain evidence="6 7">FBCC735</strain>
    </source>
</reference>
<dbReference type="EMBL" id="MNAD01001648">
    <property type="protein sequence ID" value="OJT02845.1"/>
    <property type="molecule type" value="Genomic_DNA"/>
</dbReference>
<comment type="caution">
    <text evidence="6">The sequence shown here is derived from an EMBL/GenBank/DDBJ whole genome shotgun (WGS) entry which is preliminary data.</text>
</comment>
<accession>A0A1M2V5F7</accession>
<sequence>MQSQSTNAIRTALLASVGQTDDCTAETPLNRLQRICDRKMNREQFSKTHCSYCGKSGEVALKCCSHCKGVRYCDEACQRADYKPRHKLECTTFARLPTTMAFQSEADAEERFPQHPVFAHAHKDDVGMWVTIEGRIDCKLQPLLDSLDPEVLRERYINTMSGPVADASYAIMRTNRAYSCSLLSLRILVQNRRKDDEPILVFSSRAQMVVKASSTEAVQRGKTDCDNAVTFTQDGIERTVLGVANDPWDHVPRLLIHQFNTTELAENMTGSPYVKDAGQGIVRLAKGDFVVLQLQFRVGDGDTIAKDWQALDAVECIALPWAPWDGVVRPAVLARDLPAIQCEPTVDVGPTGGRLLQARFDRDTIRHYFADIIDRGEDAFMRSHLCSDHADLARKINDSRITMGDKLLKRITESGNMELLLERLRACGRDDLVAKLQ</sequence>
<evidence type="ECO:0000256" key="2">
    <source>
        <dbReference type="ARBA" id="ARBA00022771"/>
    </source>
</evidence>